<proteinExistence type="predicted"/>
<organism evidence="1 2">
    <name type="scientific">Trema orientale</name>
    <name type="common">Charcoal tree</name>
    <name type="synonym">Celtis orientalis</name>
    <dbReference type="NCBI Taxonomy" id="63057"/>
    <lineage>
        <taxon>Eukaryota</taxon>
        <taxon>Viridiplantae</taxon>
        <taxon>Streptophyta</taxon>
        <taxon>Embryophyta</taxon>
        <taxon>Tracheophyta</taxon>
        <taxon>Spermatophyta</taxon>
        <taxon>Magnoliopsida</taxon>
        <taxon>eudicotyledons</taxon>
        <taxon>Gunneridae</taxon>
        <taxon>Pentapetalae</taxon>
        <taxon>rosids</taxon>
        <taxon>fabids</taxon>
        <taxon>Rosales</taxon>
        <taxon>Cannabaceae</taxon>
        <taxon>Trema</taxon>
    </lineage>
</organism>
<reference evidence="2" key="1">
    <citation type="submission" date="2016-06" db="EMBL/GenBank/DDBJ databases">
        <title>Parallel loss of symbiosis genes in relatives of nitrogen-fixing non-legume Parasponia.</title>
        <authorList>
            <person name="Van Velzen R."/>
            <person name="Holmer R."/>
            <person name="Bu F."/>
            <person name="Rutten L."/>
            <person name="Van Zeijl A."/>
            <person name="Liu W."/>
            <person name="Santuari L."/>
            <person name="Cao Q."/>
            <person name="Sharma T."/>
            <person name="Shen D."/>
            <person name="Roswanjaya Y."/>
            <person name="Wardhani T."/>
            <person name="Kalhor M.S."/>
            <person name="Jansen J."/>
            <person name="Van den Hoogen J."/>
            <person name="Gungor B."/>
            <person name="Hartog M."/>
            <person name="Hontelez J."/>
            <person name="Verver J."/>
            <person name="Yang W.-C."/>
            <person name="Schijlen E."/>
            <person name="Repin R."/>
            <person name="Schilthuizen M."/>
            <person name="Schranz E."/>
            <person name="Heidstra R."/>
            <person name="Miyata K."/>
            <person name="Fedorova E."/>
            <person name="Kohlen W."/>
            <person name="Bisseling T."/>
            <person name="Smit S."/>
            <person name="Geurts R."/>
        </authorList>
    </citation>
    <scope>NUCLEOTIDE SEQUENCE [LARGE SCALE GENOMIC DNA]</scope>
    <source>
        <strain evidence="2">cv. RG33-2</strain>
    </source>
</reference>
<dbReference type="AlphaFoldDB" id="A0A2P5BB81"/>
<dbReference type="EMBL" id="JXTC01000561">
    <property type="protein sequence ID" value="PON46062.1"/>
    <property type="molecule type" value="Genomic_DNA"/>
</dbReference>
<gene>
    <name evidence="1" type="ORF">TorRG33x02_327090</name>
</gene>
<comment type="caution">
    <text evidence="1">The sequence shown here is derived from an EMBL/GenBank/DDBJ whole genome shotgun (WGS) entry which is preliminary data.</text>
</comment>
<evidence type="ECO:0000313" key="2">
    <source>
        <dbReference type="Proteomes" id="UP000237000"/>
    </source>
</evidence>
<dbReference type="InParanoid" id="A0A2P5BB81"/>
<accession>A0A2P5BB81</accession>
<keyword evidence="2" id="KW-1185">Reference proteome</keyword>
<evidence type="ECO:0000313" key="1">
    <source>
        <dbReference type="EMBL" id="PON46062.1"/>
    </source>
</evidence>
<dbReference type="Proteomes" id="UP000237000">
    <property type="component" value="Unassembled WGS sequence"/>
</dbReference>
<sequence>MFFLIKNNYENHCIFGGHEKPSANLLLLLLLQTKDLTSSQLNHKNK</sequence>
<name>A0A2P5BB81_TREOI</name>
<protein>
    <submittedName>
        <fullName evidence="1">Uncharacterized protein</fullName>
    </submittedName>
</protein>